<dbReference type="RefSeq" id="WP_007130235.1">
    <property type="nucleotide sequence ID" value="NZ_AGIP01000006.1"/>
</dbReference>
<dbReference type="InterPro" id="IPR029033">
    <property type="entry name" value="His_PPase_superfam"/>
</dbReference>
<dbReference type="Proteomes" id="UP000003891">
    <property type="component" value="Unassembled WGS sequence"/>
</dbReference>
<dbReference type="Pfam" id="PF00300">
    <property type="entry name" value="His_Phos_1"/>
    <property type="match status" value="1"/>
</dbReference>
<evidence type="ECO:0000313" key="2">
    <source>
        <dbReference type="Proteomes" id="UP000003891"/>
    </source>
</evidence>
<dbReference type="EMBL" id="AGIP01000006">
    <property type="protein sequence ID" value="EHB63953.1"/>
    <property type="molecule type" value="Genomic_DNA"/>
</dbReference>
<dbReference type="CDD" id="cd07067">
    <property type="entry name" value="HP_PGM_like"/>
    <property type="match status" value="1"/>
</dbReference>
<proteinExistence type="predicted"/>
<protein>
    <submittedName>
        <fullName evidence="1">Phosphoglycerate mutase</fullName>
    </submittedName>
</protein>
<reference evidence="1 2" key="1">
    <citation type="submission" date="2011-09" db="EMBL/GenBank/DDBJ databases">
        <title>The draft genome of Paenibacillus lactis 154.</title>
        <authorList>
            <consortium name="US DOE Joint Genome Institute (JGI-PGF)"/>
            <person name="Lucas S."/>
            <person name="Han J."/>
            <person name="Lapidus A."/>
            <person name="Cheng J.-F."/>
            <person name="Goodwin L."/>
            <person name="Pitluck S."/>
            <person name="Peters L."/>
            <person name="Land M.L."/>
            <person name="Hauser L."/>
            <person name="Siebers A."/>
            <person name="Thelen M."/>
            <person name="Hugenholtz P."/>
            <person name="Allgaier M."/>
            <person name="Woyke T.J."/>
        </authorList>
    </citation>
    <scope>NUCLEOTIDE SEQUENCE [LARGE SCALE GENOMIC DNA]</scope>
    <source>
        <strain evidence="1 2">154</strain>
    </source>
</reference>
<evidence type="ECO:0000313" key="1">
    <source>
        <dbReference type="EMBL" id="EHB63953.1"/>
    </source>
</evidence>
<organism evidence="1 2">
    <name type="scientific">Paenibacillus lactis 154</name>
    <dbReference type="NCBI Taxonomy" id="743719"/>
    <lineage>
        <taxon>Bacteria</taxon>
        <taxon>Bacillati</taxon>
        <taxon>Bacillota</taxon>
        <taxon>Bacilli</taxon>
        <taxon>Bacillales</taxon>
        <taxon>Paenibacillaceae</taxon>
        <taxon>Paenibacillus</taxon>
    </lineage>
</organism>
<name>G4HGT0_9BACL</name>
<sequence>MKIFLVRHGADEEGFRGGWSSRGLIEQGVFQSRRLGEFLHRYQDEYGIRTIMSSDLPRAVETAREIERIINKETIYSEDLEGKE</sequence>
<accession>G4HGT0</accession>
<dbReference type="Gene3D" id="3.40.50.1240">
    <property type="entry name" value="Phosphoglycerate mutase-like"/>
    <property type="match status" value="1"/>
</dbReference>
<dbReference type="InterPro" id="IPR013078">
    <property type="entry name" value="His_Pase_superF_clade-1"/>
</dbReference>
<gene>
    <name evidence="1" type="ORF">PaelaDRAFT_3067</name>
</gene>
<dbReference type="AlphaFoldDB" id="G4HGT0"/>
<dbReference type="STRING" id="743719.PaelaDRAFT_3067"/>
<dbReference type="SUPFAM" id="SSF53254">
    <property type="entry name" value="Phosphoglycerate mutase-like"/>
    <property type="match status" value="1"/>
</dbReference>